<dbReference type="InterPro" id="IPR051262">
    <property type="entry name" value="SMP-30/CGR1_Lactonase"/>
</dbReference>
<dbReference type="Gene3D" id="2.60.120.10">
    <property type="entry name" value="Jelly Rolls"/>
    <property type="match status" value="2"/>
</dbReference>
<protein>
    <submittedName>
        <fullName evidence="3">Gluconolaconase</fullName>
    </submittedName>
</protein>
<dbReference type="EMBL" id="LGTQ01000015">
    <property type="protein sequence ID" value="KPM46761.1"/>
    <property type="molecule type" value="Genomic_DNA"/>
</dbReference>
<dbReference type="InterPro" id="IPR013658">
    <property type="entry name" value="SGL"/>
</dbReference>
<dbReference type="SUPFAM" id="SSF63829">
    <property type="entry name" value="Calcium-dependent phosphotriesterase"/>
    <property type="match status" value="1"/>
</dbReference>
<proteinExistence type="predicted"/>
<organism evidence="3 4">
    <name type="scientific">Jiulongibacter sediminis</name>
    <dbReference type="NCBI Taxonomy" id="1605367"/>
    <lineage>
        <taxon>Bacteria</taxon>
        <taxon>Pseudomonadati</taxon>
        <taxon>Bacteroidota</taxon>
        <taxon>Cytophagia</taxon>
        <taxon>Cytophagales</taxon>
        <taxon>Leadbetterellaceae</taxon>
        <taxon>Jiulongibacter</taxon>
    </lineage>
</organism>
<dbReference type="AlphaFoldDB" id="A0A0P7BI58"/>
<accession>A0A0P7BI58</accession>
<gene>
    <name evidence="3" type="ORF">AFM12_18555</name>
</gene>
<dbReference type="InterPro" id="IPR014710">
    <property type="entry name" value="RmlC-like_jellyroll"/>
</dbReference>
<sequence length="634" mass="70454">MTKNTALLALLGLTFFQCSTDTDWQSQNQELIEKYNLQTTSVNLPENGIPLLTEPGQVLTKNQQQSFELAEGINATLFYGNGAMTARLNLEPGSGINGDTLPADRFLFVLAGSVTMQINDQNEELAAKAREEQDGTHGGMPVTPFVYQKKGSLNQFTAGENGAKLLEIYAPVRADYLAKSGVTDVPQEVRAENTVEPSVQPNFVYDLYDIPLSVISETINARIISGETIQVGFTQIDPLSEIPPIADPVEKLELALRGNASLMTLGKNRKLEKEDVLYLPPNMVHGVTTDSFGLDVLEVIWPAQEGIQSRIADAQKAFHEIIPEDAEAELLIDGSKTKPTLIFTEGPKWMNGKVYFSNMFFDQNFGASPQKSSTIEMDPDGHYHAITQGKMQTNGLYPYKNGNLIVCDMMGHRVVEMSTTGKVIQVLANEYNGKPIDGPNDVITDKKGGFYFTDPQFTMEPEKFQPGRAVYYVNADREVIRITEPNEFAMPNGILLSPDGKTLYINNCYDDESWFPVNSEKENYVWAYDVNEDGTIRNGRQFAKLLLPENVLNRKGKSSSADGMAIDTEGNIYVATYMGVQIFNNQGVFMGIINLPTFPVSLCFGEENMKTLFITSFDKIYKIRTKKAGYINYL</sequence>
<dbReference type="Proteomes" id="UP000050454">
    <property type="component" value="Unassembled WGS sequence"/>
</dbReference>
<dbReference type="STRING" id="1605367.AFM12_18555"/>
<evidence type="ECO:0000313" key="3">
    <source>
        <dbReference type="EMBL" id="KPM46761.1"/>
    </source>
</evidence>
<dbReference type="RefSeq" id="WP_055151647.1">
    <property type="nucleotide sequence ID" value="NZ_JXSZ01000015.1"/>
</dbReference>
<evidence type="ECO:0000313" key="4">
    <source>
        <dbReference type="Proteomes" id="UP000050454"/>
    </source>
</evidence>
<reference evidence="3 4" key="1">
    <citation type="submission" date="2015-07" db="EMBL/GenBank/DDBJ databases">
        <title>The draft genome sequence of Leadbetterella sp. JN14-9.</title>
        <authorList>
            <person name="Liu Y."/>
            <person name="Du J."/>
            <person name="Shao Z."/>
        </authorList>
    </citation>
    <scope>NUCLEOTIDE SEQUENCE [LARGE SCALE GENOMIC DNA]</scope>
    <source>
        <strain evidence="3 4">JN14-9</strain>
    </source>
</reference>
<dbReference type="InterPro" id="IPR011051">
    <property type="entry name" value="RmlC_Cupin_sf"/>
</dbReference>
<name>A0A0P7BI58_9BACT</name>
<evidence type="ECO:0000259" key="2">
    <source>
        <dbReference type="Pfam" id="PF08450"/>
    </source>
</evidence>
<keyword evidence="1" id="KW-0378">Hydrolase</keyword>
<dbReference type="PANTHER" id="PTHR47572">
    <property type="entry name" value="LIPOPROTEIN-RELATED"/>
    <property type="match status" value="1"/>
</dbReference>
<dbReference type="Pfam" id="PF08450">
    <property type="entry name" value="SGL"/>
    <property type="match status" value="1"/>
</dbReference>
<dbReference type="SUPFAM" id="SSF51182">
    <property type="entry name" value="RmlC-like cupins"/>
    <property type="match status" value="1"/>
</dbReference>
<dbReference type="InterPro" id="IPR011042">
    <property type="entry name" value="6-blade_b-propeller_TolB-like"/>
</dbReference>
<keyword evidence="4" id="KW-1185">Reference proteome</keyword>
<dbReference type="PANTHER" id="PTHR47572:SF4">
    <property type="entry name" value="LACTONASE DRP35"/>
    <property type="match status" value="1"/>
</dbReference>
<dbReference type="OrthoDB" id="241638at2"/>
<dbReference type="GO" id="GO:0016787">
    <property type="term" value="F:hydrolase activity"/>
    <property type="evidence" value="ECO:0007669"/>
    <property type="project" value="UniProtKB-KW"/>
</dbReference>
<dbReference type="Gene3D" id="2.120.10.30">
    <property type="entry name" value="TolB, C-terminal domain"/>
    <property type="match status" value="1"/>
</dbReference>
<evidence type="ECO:0000256" key="1">
    <source>
        <dbReference type="ARBA" id="ARBA00022801"/>
    </source>
</evidence>
<feature type="domain" description="SMP-30/Gluconolactonase/LRE-like region" evidence="2">
    <location>
        <begin position="343"/>
        <end position="616"/>
    </location>
</feature>
<comment type="caution">
    <text evidence="3">The sequence shown here is derived from an EMBL/GenBank/DDBJ whole genome shotgun (WGS) entry which is preliminary data.</text>
</comment>